<dbReference type="InterPro" id="IPR000601">
    <property type="entry name" value="PKD_dom"/>
</dbReference>
<keyword evidence="5" id="KW-1185">Reference proteome</keyword>
<dbReference type="Gene3D" id="2.60.120.200">
    <property type="match status" value="2"/>
</dbReference>
<dbReference type="SMART" id="SM00089">
    <property type="entry name" value="PKD"/>
    <property type="match status" value="1"/>
</dbReference>
<sequence>MNPKLSKLLIYSTCFLALTACDDDDKPKPPPSDGDPPQTNQTPIASVNYQCNQLTCSFSGADSKDPDGQIVKYVWQFGDGQGSTEIAPQHTYTEAGTYKVSLMVADDKQAADKKTIEVIVKSDDPGDDGDTPDDDPTNAKNECNDWEGKHKDWIWCDDFESGLSLTEKYGKNSVQQGEHADSLTTTESEAANGKHALVLKWGKDQKNAGSFRRNFGLVPYNSSADDLGKTPYQSDKFEEVYYRFYIKYPEKQQGSPKKLVRAAGVADGNSQFGPQSFIAGLIHNPADEKLALDTWTGFDPTNPDSTLKTVKWDDVDNLTALSDTSGDGDIPPPPPPGQKNVADPDDDGDIPPPPPPPGDGDDTSDDGDIPPPPPPGDGDDGDGDGDIPPPPPPGDGDDDGDKPDDPDIPIPPPPGDGDDDGDTSGDGQNPLTKGQWHCVEVKVTLNSTEPYASNGNMQVMIDGKPQDGLTVGDLNWTGKWRNYGINAIQFESIWEDNTNQERQSYIDSFVVSKAPIGCHKGDDGDNPDDPDIPTPPPPGDGDDDGDNPDDPNIPPPPPPGDGDDDGDNPDDPDIPPPPGDGDDNGDDSGDDDLPPPPPPPGNPDDDGDKPNDPDIPPPLPPSGPDNGDEKPTAPASLSISVSSVNGQKAVTLQWQDTSSNELMFVIQKREKGKDWQYLNTVEANTTQFVDKTVEAGKTYEYRIKATNKTGDSDFSNVVSGSAT</sequence>
<reference evidence="4 5" key="1">
    <citation type="submission" date="2021-04" db="EMBL/GenBank/DDBJ databases">
        <authorList>
            <person name="Pira H."/>
            <person name="Risdian C."/>
            <person name="Wink J."/>
        </authorList>
    </citation>
    <scope>NUCLEOTIDE SEQUENCE [LARGE SCALE GENOMIC DNA]</scope>
    <source>
        <strain evidence="4 5">WH53</strain>
    </source>
</reference>
<dbReference type="InterPro" id="IPR003961">
    <property type="entry name" value="FN3_dom"/>
</dbReference>
<dbReference type="SUPFAM" id="SSF49299">
    <property type="entry name" value="PKD domain"/>
    <property type="match status" value="1"/>
</dbReference>
<dbReference type="Gene3D" id="2.60.40.10">
    <property type="entry name" value="Immunoglobulins"/>
    <property type="match status" value="2"/>
</dbReference>
<feature type="compositionally biased region" description="Acidic residues" evidence="1">
    <location>
        <begin position="125"/>
        <end position="136"/>
    </location>
</feature>
<dbReference type="InterPro" id="IPR035986">
    <property type="entry name" value="PKD_dom_sf"/>
</dbReference>
<dbReference type="InterPro" id="IPR013783">
    <property type="entry name" value="Ig-like_fold"/>
</dbReference>
<proteinExistence type="predicted"/>
<feature type="region of interest" description="Disordered" evidence="1">
    <location>
        <begin position="119"/>
        <end position="143"/>
    </location>
</feature>
<protein>
    <submittedName>
        <fullName evidence="4">PKD domain-containing protein</fullName>
    </submittedName>
</protein>
<dbReference type="PANTHER" id="PTHR45725">
    <property type="entry name" value="FORMIN HOMOLOGY 2 FAMILY MEMBER"/>
    <property type="match status" value="1"/>
</dbReference>
<feature type="domain" description="PKD" evidence="2">
    <location>
        <begin position="54"/>
        <end position="120"/>
    </location>
</feature>
<evidence type="ECO:0000259" key="3">
    <source>
        <dbReference type="PROSITE" id="PS50853"/>
    </source>
</evidence>
<feature type="compositionally biased region" description="Acidic residues" evidence="1">
    <location>
        <begin position="580"/>
        <end position="593"/>
    </location>
</feature>
<feature type="region of interest" description="Disordered" evidence="1">
    <location>
        <begin position="22"/>
        <end position="43"/>
    </location>
</feature>
<dbReference type="PANTHER" id="PTHR45725:SF1">
    <property type="entry name" value="DISHEVELLED ASSOCIATED ACTIVATOR OF MORPHOGENESIS, ISOFORM D"/>
    <property type="match status" value="1"/>
</dbReference>
<dbReference type="InterPro" id="IPR022409">
    <property type="entry name" value="PKD/Chitinase_dom"/>
</dbReference>
<feature type="compositionally biased region" description="Pro residues" evidence="1">
    <location>
        <begin position="613"/>
        <end position="623"/>
    </location>
</feature>
<accession>A0ABS5ZH50</accession>
<organism evidence="4 5">
    <name type="scientific">Zooshikella harenae</name>
    <dbReference type="NCBI Taxonomy" id="2827238"/>
    <lineage>
        <taxon>Bacteria</taxon>
        <taxon>Pseudomonadati</taxon>
        <taxon>Pseudomonadota</taxon>
        <taxon>Gammaproteobacteria</taxon>
        <taxon>Oceanospirillales</taxon>
        <taxon>Zooshikellaceae</taxon>
        <taxon>Zooshikella</taxon>
    </lineage>
</organism>
<comment type="caution">
    <text evidence="4">The sequence shown here is derived from an EMBL/GenBank/DDBJ whole genome shotgun (WGS) entry which is preliminary data.</text>
</comment>
<feature type="domain" description="Fibronectin type-III" evidence="3">
    <location>
        <begin position="633"/>
        <end position="723"/>
    </location>
</feature>
<dbReference type="PROSITE" id="PS51257">
    <property type="entry name" value="PROKAR_LIPOPROTEIN"/>
    <property type="match status" value="1"/>
</dbReference>
<dbReference type="EMBL" id="JAGSOY010000075">
    <property type="protein sequence ID" value="MBU2713372.1"/>
    <property type="molecule type" value="Genomic_DNA"/>
</dbReference>
<feature type="compositionally biased region" description="Acidic residues" evidence="1">
    <location>
        <begin position="561"/>
        <end position="573"/>
    </location>
</feature>
<evidence type="ECO:0000259" key="2">
    <source>
        <dbReference type="PROSITE" id="PS50093"/>
    </source>
</evidence>
<evidence type="ECO:0000313" key="4">
    <source>
        <dbReference type="EMBL" id="MBU2713372.1"/>
    </source>
</evidence>
<dbReference type="InterPro" id="IPR051425">
    <property type="entry name" value="Formin_Homology"/>
</dbReference>
<dbReference type="Pfam" id="PF18911">
    <property type="entry name" value="PKD_4"/>
    <property type="match status" value="1"/>
</dbReference>
<name>A0ABS5ZH50_9GAMM</name>
<feature type="region of interest" description="Disordered" evidence="1">
    <location>
        <begin position="319"/>
        <end position="435"/>
    </location>
</feature>
<dbReference type="Proteomes" id="UP000690515">
    <property type="component" value="Unassembled WGS sequence"/>
</dbReference>
<dbReference type="PROSITE" id="PS50853">
    <property type="entry name" value="FN3"/>
    <property type="match status" value="1"/>
</dbReference>
<dbReference type="Pfam" id="PF00041">
    <property type="entry name" value="fn3"/>
    <property type="match status" value="1"/>
</dbReference>
<feature type="compositionally biased region" description="Acidic residues" evidence="1">
    <location>
        <begin position="395"/>
        <end position="407"/>
    </location>
</feature>
<dbReference type="RefSeq" id="WP_215821659.1">
    <property type="nucleotide sequence ID" value="NZ_JAGSOY010000075.1"/>
</dbReference>
<dbReference type="PROSITE" id="PS50093">
    <property type="entry name" value="PKD"/>
    <property type="match status" value="1"/>
</dbReference>
<evidence type="ECO:0000256" key="1">
    <source>
        <dbReference type="SAM" id="MobiDB-lite"/>
    </source>
</evidence>
<gene>
    <name evidence="4" type="ORF">KCG35_20085</name>
</gene>
<feature type="region of interest" description="Disordered" evidence="1">
    <location>
        <begin position="516"/>
        <end position="636"/>
    </location>
</feature>
<dbReference type="SUPFAM" id="SSF49265">
    <property type="entry name" value="Fibronectin type III"/>
    <property type="match status" value="1"/>
</dbReference>
<dbReference type="CDD" id="cd00063">
    <property type="entry name" value="FN3"/>
    <property type="match status" value="1"/>
</dbReference>
<evidence type="ECO:0000313" key="5">
    <source>
        <dbReference type="Proteomes" id="UP000690515"/>
    </source>
</evidence>
<feature type="compositionally biased region" description="Acidic residues" evidence="1">
    <location>
        <begin position="359"/>
        <end position="368"/>
    </location>
</feature>
<dbReference type="CDD" id="cd00146">
    <property type="entry name" value="PKD"/>
    <property type="match status" value="1"/>
</dbReference>
<feature type="compositionally biased region" description="Pro residues" evidence="1">
    <location>
        <begin position="551"/>
        <end position="560"/>
    </location>
</feature>
<dbReference type="InterPro" id="IPR036116">
    <property type="entry name" value="FN3_sf"/>
</dbReference>
<feature type="compositionally biased region" description="Acidic residues" evidence="1">
    <location>
        <begin position="540"/>
        <end position="549"/>
    </location>
</feature>